<dbReference type="OrthoDB" id="6629628at2759"/>
<dbReference type="AlphaFoldDB" id="A0A5E4NDH1"/>
<sequence>MAHHLGMFKKTDGRYHLDYLRNKTKPKHLKRSYFTVEKCSVKNVMVSDWKKLIEFLHLQGCISLDTGDMLMPSRVHDYDLFWSNFSKAITYATKLEALELYKYQIMVVHTST</sequence>
<accession>A0A5E4NDH1</accession>
<name>A0A5E4NDH1_9HEMI</name>
<keyword evidence="2" id="KW-1185">Reference proteome</keyword>
<reference evidence="1 2" key="1">
    <citation type="submission" date="2019-08" db="EMBL/GenBank/DDBJ databases">
        <authorList>
            <person name="Alioto T."/>
            <person name="Alioto T."/>
            <person name="Gomez Garrido J."/>
        </authorList>
    </citation>
    <scope>NUCLEOTIDE SEQUENCE [LARGE SCALE GENOMIC DNA]</scope>
</reference>
<gene>
    <name evidence="1" type="ORF">CINCED_3A002280</name>
</gene>
<dbReference type="Proteomes" id="UP000325440">
    <property type="component" value="Unassembled WGS sequence"/>
</dbReference>
<organism evidence="1 2">
    <name type="scientific">Cinara cedri</name>
    <dbReference type="NCBI Taxonomy" id="506608"/>
    <lineage>
        <taxon>Eukaryota</taxon>
        <taxon>Metazoa</taxon>
        <taxon>Ecdysozoa</taxon>
        <taxon>Arthropoda</taxon>
        <taxon>Hexapoda</taxon>
        <taxon>Insecta</taxon>
        <taxon>Pterygota</taxon>
        <taxon>Neoptera</taxon>
        <taxon>Paraneoptera</taxon>
        <taxon>Hemiptera</taxon>
        <taxon>Sternorrhyncha</taxon>
        <taxon>Aphidomorpha</taxon>
        <taxon>Aphidoidea</taxon>
        <taxon>Aphididae</taxon>
        <taxon>Lachninae</taxon>
        <taxon>Cinara</taxon>
    </lineage>
</organism>
<protein>
    <submittedName>
        <fullName evidence="1">Uncharacterized protein</fullName>
    </submittedName>
</protein>
<dbReference type="EMBL" id="CABPRJ010002054">
    <property type="protein sequence ID" value="VVC42917.1"/>
    <property type="molecule type" value="Genomic_DNA"/>
</dbReference>
<evidence type="ECO:0000313" key="2">
    <source>
        <dbReference type="Proteomes" id="UP000325440"/>
    </source>
</evidence>
<proteinExistence type="predicted"/>
<evidence type="ECO:0000313" key="1">
    <source>
        <dbReference type="EMBL" id="VVC42917.1"/>
    </source>
</evidence>